<proteinExistence type="evidence at transcript level"/>
<evidence type="ECO:0008006" key="4">
    <source>
        <dbReference type="Google" id="ProtNLM"/>
    </source>
</evidence>
<evidence type="ECO:0000313" key="3">
    <source>
        <dbReference type="EMBL" id="AEO36098.1"/>
    </source>
</evidence>
<accession>G3MRI0</accession>
<dbReference type="Pfam" id="PF01722">
    <property type="entry name" value="BolA"/>
    <property type="match status" value="1"/>
</dbReference>
<dbReference type="GO" id="GO:0005759">
    <property type="term" value="C:mitochondrial matrix"/>
    <property type="evidence" value="ECO:0007669"/>
    <property type="project" value="TreeGrafter"/>
</dbReference>
<dbReference type="PANTHER" id="PTHR46188">
    <property type="entry name" value="BOLA-LIKE PROTEIN 3"/>
    <property type="match status" value="1"/>
</dbReference>
<dbReference type="InterPro" id="IPR052275">
    <property type="entry name" value="Mt_Fe-S_assembly_factor"/>
</dbReference>
<dbReference type="PANTHER" id="PTHR46188:SF1">
    <property type="entry name" value="BOLA-LIKE PROTEIN 3"/>
    <property type="match status" value="1"/>
</dbReference>
<comment type="similarity">
    <text evidence="1 2">Belongs to the BolA/IbaG family.</text>
</comment>
<dbReference type="InterPro" id="IPR002634">
    <property type="entry name" value="BolA"/>
</dbReference>
<name>G3MRI0_AMBMU</name>
<dbReference type="AlphaFoldDB" id="G3MRI0"/>
<organism evidence="3">
    <name type="scientific">Amblyomma maculatum</name>
    <name type="common">Gulf Coast tick</name>
    <dbReference type="NCBI Taxonomy" id="34609"/>
    <lineage>
        <taxon>Eukaryota</taxon>
        <taxon>Metazoa</taxon>
        <taxon>Ecdysozoa</taxon>
        <taxon>Arthropoda</taxon>
        <taxon>Chelicerata</taxon>
        <taxon>Arachnida</taxon>
        <taxon>Acari</taxon>
        <taxon>Parasitiformes</taxon>
        <taxon>Ixodida</taxon>
        <taxon>Ixodoidea</taxon>
        <taxon>Ixodidae</taxon>
        <taxon>Amblyomminae</taxon>
        <taxon>Amblyomma</taxon>
    </lineage>
</organism>
<dbReference type="SUPFAM" id="SSF82657">
    <property type="entry name" value="BolA-like"/>
    <property type="match status" value="1"/>
</dbReference>
<protein>
    <recommendedName>
        <fullName evidence="4">BolA-like protein 3</fullName>
    </recommendedName>
</protein>
<dbReference type="InterPro" id="IPR036065">
    <property type="entry name" value="BolA-like_sf"/>
</dbReference>
<evidence type="ECO:0000256" key="2">
    <source>
        <dbReference type="RuleBase" id="RU003860"/>
    </source>
</evidence>
<sequence>MVASHHSPNYAPHVFEALPRSLTFTIFSMSRFLTGFVRRLQVLRYLSNEALRTSGERSLSSILQKKFPEAADIQVKDISGGCGAMYEIYVQSSIFKNLSRVQQHRLVNEALKAEIQDMHGIRITTALPGDK</sequence>
<dbReference type="Gene3D" id="3.30.300.90">
    <property type="entry name" value="BolA-like"/>
    <property type="match status" value="1"/>
</dbReference>
<evidence type="ECO:0000256" key="1">
    <source>
        <dbReference type="ARBA" id="ARBA00005578"/>
    </source>
</evidence>
<reference evidence="3" key="1">
    <citation type="journal article" date="2011" name="PLoS ONE">
        <title>A deep insight into the sialotranscriptome of the gulf coast tick, Amblyomma maculatum.</title>
        <authorList>
            <person name="Karim S."/>
            <person name="Singh P."/>
            <person name="Ribeiro J.M."/>
        </authorList>
    </citation>
    <scope>NUCLEOTIDE SEQUENCE</scope>
    <source>
        <tissue evidence="3">Salivary gland</tissue>
    </source>
</reference>
<dbReference type="EMBL" id="JO844481">
    <property type="protein sequence ID" value="AEO36098.1"/>
    <property type="molecule type" value="mRNA"/>
</dbReference>